<evidence type="ECO:0000313" key="3">
    <source>
        <dbReference type="EMBL" id="UTW14067.1"/>
    </source>
</evidence>
<feature type="chain" id="PRO_5045661359" description="DUF4148 domain-containing protein" evidence="2">
    <location>
        <begin position="21"/>
        <end position="125"/>
    </location>
</feature>
<proteinExistence type="predicted"/>
<sequence>MKRRVLGACLLSLLAPPLWAEDALPYALTEPQGFSSGRVDARSHYDNKARGSLDSEPMAEVSPRDTGPGLPAPYIVPYAVAPQATEILIGPARRPAPPSGEDRVFEQIRAEPRSAYLEALQQQAD</sequence>
<feature type="compositionally biased region" description="Basic and acidic residues" evidence="1">
    <location>
        <begin position="39"/>
        <end position="53"/>
    </location>
</feature>
<keyword evidence="4" id="KW-1185">Reference proteome</keyword>
<feature type="signal peptide" evidence="2">
    <location>
        <begin position="1"/>
        <end position="20"/>
    </location>
</feature>
<reference evidence="3" key="1">
    <citation type="submission" date="2021-04" db="EMBL/GenBank/DDBJ databases">
        <title>Oceanospirillales bacteria with DddD are important DMSP degraders in coastal seawater.</title>
        <authorList>
            <person name="Liu J."/>
        </authorList>
    </citation>
    <scope>NUCLEOTIDE SEQUENCE</scope>
    <source>
        <strain evidence="3">D13-1</strain>
    </source>
</reference>
<protein>
    <recommendedName>
        <fullName evidence="5">DUF4148 domain-containing protein</fullName>
    </recommendedName>
</protein>
<organism evidence="3 4">
    <name type="scientific">Marinobacterium rhizophilum</name>
    <dbReference type="NCBI Taxonomy" id="420402"/>
    <lineage>
        <taxon>Bacteria</taxon>
        <taxon>Pseudomonadati</taxon>
        <taxon>Pseudomonadota</taxon>
        <taxon>Gammaproteobacteria</taxon>
        <taxon>Oceanospirillales</taxon>
        <taxon>Oceanospirillaceae</taxon>
        <taxon>Marinobacterium</taxon>
    </lineage>
</organism>
<evidence type="ECO:0000256" key="1">
    <source>
        <dbReference type="SAM" id="MobiDB-lite"/>
    </source>
</evidence>
<evidence type="ECO:0008006" key="5">
    <source>
        <dbReference type="Google" id="ProtNLM"/>
    </source>
</evidence>
<dbReference type="RefSeq" id="WP_255856263.1">
    <property type="nucleotide sequence ID" value="NZ_CP073347.1"/>
</dbReference>
<keyword evidence="2" id="KW-0732">Signal</keyword>
<gene>
    <name evidence="3" type="ORF">KDW95_10700</name>
</gene>
<name>A0ABY5HNP4_9GAMM</name>
<dbReference type="EMBL" id="CP073347">
    <property type="protein sequence ID" value="UTW14067.1"/>
    <property type="molecule type" value="Genomic_DNA"/>
</dbReference>
<evidence type="ECO:0000256" key="2">
    <source>
        <dbReference type="SAM" id="SignalP"/>
    </source>
</evidence>
<accession>A0ABY5HNP4</accession>
<dbReference type="Proteomes" id="UP001058461">
    <property type="component" value="Chromosome"/>
</dbReference>
<feature type="region of interest" description="Disordered" evidence="1">
    <location>
        <begin position="32"/>
        <end position="67"/>
    </location>
</feature>
<evidence type="ECO:0000313" key="4">
    <source>
        <dbReference type="Proteomes" id="UP001058461"/>
    </source>
</evidence>